<dbReference type="Proteomes" id="UP000004705">
    <property type="component" value="Chromosome"/>
</dbReference>
<feature type="transmembrane region" description="Helical" evidence="2">
    <location>
        <begin position="113"/>
        <end position="136"/>
    </location>
</feature>
<feature type="transmembrane region" description="Helical" evidence="2">
    <location>
        <begin position="148"/>
        <end position="168"/>
    </location>
</feature>
<feature type="transmembrane region" description="Helical" evidence="2">
    <location>
        <begin position="283"/>
        <end position="303"/>
    </location>
</feature>
<keyword evidence="2" id="KW-0812">Transmembrane</keyword>
<feature type="transmembrane region" description="Helical" evidence="2">
    <location>
        <begin position="248"/>
        <end position="271"/>
    </location>
</feature>
<feature type="transmembrane region" description="Helical" evidence="2">
    <location>
        <begin position="12"/>
        <end position="31"/>
    </location>
</feature>
<feature type="transmembrane region" description="Helical" evidence="2">
    <location>
        <begin position="72"/>
        <end position="93"/>
    </location>
</feature>
<dbReference type="EMBL" id="CM001466">
    <property type="protein sequence ID" value="EHY90255.1"/>
    <property type="molecule type" value="Genomic_DNA"/>
</dbReference>
<feature type="transmembrane region" description="Helical" evidence="2">
    <location>
        <begin position="214"/>
        <end position="236"/>
    </location>
</feature>
<reference evidence="3 4" key="1">
    <citation type="journal article" date="2012" name="Stand. Genomic Sci.">
        <title>Genome sequence of the soil bacterium Saccharomonospora azurea type strain (NA-128(T)).</title>
        <authorList>
            <person name="Klenk H.P."/>
            <person name="Held B."/>
            <person name="Lucas S."/>
            <person name="Lapidus A."/>
            <person name="Copeland A."/>
            <person name="Hammon N."/>
            <person name="Pitluck S."/>
            <person name="Goodwin L.A."/>
            <person name="Han C."/>
            <person name="Tapia R."/>
            <person name="Brambilla E.M."/>
            <person name="Potter G."/>
            <person name="Land M."/>
            <person name="Ivanova N."/>
            <person name="Rohde M."/>
            <person name="Goker M."/>
            <person name="Detter J.C."/>
            <person name="Kyrpides N.C."/>
            <person name="Woyke T."/>
        </authorList>
    </citation>
    <scope>NUCLEOTIDE SEQUENCE [LARGE SCALE GENOMIC DNA]</scope>
    <source>
        <strain evidence="3 4">NA-128</strain>
    </source>
</reference>
<feature type="transmembrane region" description="Helical" evidence="2">
    <location>
        <begin position="46"/>
        <end position="65"/>
    </location>
</feature>
<dbReference type="AlphaFoldDB" id="H8G5U3"/>
<accession>H8G5U3</accession>
<sequence length="326" mass="34577">MRPDHTWHRPMLACAGLMLVMSVASAVGLLVDDRLVAGAPAWLKPFKFAVSFTVYAFSWAWLVSLLRTRRRLVHTISTLVVVVILVEYAVITLQAARGTRSHFNVATPLDEALFSVMGVSITALWTGTLVLTLFLLRTRIDDAANRWGVRFGAVLSLIGLALGGLMVVPTPHQAATLGTDAFDGLIGAHSVGVPDGGPGLPLTGWSTVGGDLRIPHFVGMHALQALPLVVVILVLLSRRYARLRDDAVRGRLVIVAGLAYAGALALVTWQALRGQPLIAPDGLTLTALGGLVIATALGTVRALRPTASVPSSPPAHPVDQEAFSRP</sequence>
<keyword evidence="4" id="KW-1185">Reference proteome</keyword>
<protein>
    <submittedName>
        <fullName evidence="3">Uncharacterized protein</fullName>
    </submittedName>
</protein>
<keyword evidence="2" id="KW-0472">Membrane</keyword>
<dbReference type="HOGENOM" id="CLU_076890_0_0_11"/>
<keyword evidence="2" id="KW-1133">Transmembrane helix</keyword>
<evidence type="ECO:0000256" key="2">
    <source>
        <dbReference type="SAM" id="Phobius"/>
    </source>
</evidence>
<name>H8G5U3_9PSEU</name>
<feature type="region of interest" description="Disordered" evidence="1">
    <location>
        <begin position="305"/>
        <end position="326"/>
    </location>
</feature>
<organism evidence="3 4">
    <name type="scientific">Saccharomonospora azurea NA-128</name>
    <dbReference type="NCBI Taxonomy" id="882081"/>
    <lineage>
        <taxon>Bacteria</taxon>
        <taxon>Bacillati</taxon>
        <taxon>Actinomycetota</taxon>
        <taxon>Actinomycetes</taxon>
        <taxon>Pseudonocardiales</taxon>
        <taxon>Pseudonocardiaceae</taxon>
        <taxon>Saccharomonospora</taxon>
    </lineage>
</organism>
<evidence type="ECO:0000313" key="4">
    <source>
        <dbReference type="Proteomes" id="UP000004705"/>
    </source>
</evidence>
<evidence type="ECO:0000313" key="3">
    <source>
        <dbReference type="EMBL" id="EHY90255.1"/>
    </source>
</evidence>
<dbReference type="RefSeq" id="WP_005443540.1">
    <property type="nucleotide sequence ID" value="NZ_CM001466.1"/>
</dbReference>
<proteinExistence type="predicted"/>
<gene>
    <name evidence="3" type="ORF">SacazDRAFT_03381</name>
</gene>
<evidence type="ECO:0000256" key="1">
    <source>
        <dbReference type="SAM" id="MobiDB-lite"/>
    </source>
</evidence>